<sequence>MNQRGNVKYLVDIEKTCLMTNFEKRNWVRGSEANGGKWSVKHLRLHLEAIRGHEVTNKLFHEIDVIFINSLRAVQNLVANDRHCFECYGYDIIIDNQLKPWLIEVVFIIYYYNYNYYHYHY</sequence>
<keyword evidence="4" id="KW-0436">Ligase</keyword>
<dbReference type="GO" id="GO:0015631">
    <property type="term" value="F:tubulin binding"/>
    <property type="evidence" value="ECO:0007669"/>
    <property type="project" value="TreeGrafter"/>
</dbReference>
<evidence type="ECO:0000256" key="1">
    <source>
        <dbReference type="ARBA" id="ARBA00004120"/>
    </source>
</evidence>
<dbReference type="PANTHER" id="PTHR12241:SF31">
    <property type="entry name" value="POLYGLUTAMYLASE COMPLEX SUBUNIT TTLL1"/>
    <property type="match status" value="1"/>
</dbReference>
<dbReference type="Proteomes" id="UP000193920">
    <property type="component" value="Unassembled WGS sequence"/>
</dbReference>
<dbReference type="Pfam" id="PF03133">
    <property type="entry name" value="TTL"/>
    <property type="match status" value="1"/>
</dbReference>
<keyword evidence="3" id="KW-0963">Cytoplasm</keyword>
<evidence type="ECO:0000256" key="3">
    <source>
        <dbReference type="ARBA" id="ARBA00022490"/>
    </source>
</evidence>
<evidence type="ECO:0000313" key="12">
    <source>
        <dbReference type="Proteomes" id="UP000193920"/>
    </source>
</evidence>
<keyword evidence="10" id="KW-0966">Cell projection</keyword>
<dbReference type="GO" id="GO:0036064">
    <property type="term" value="C:ciliary basal body"/>
    <property type="evidence" value="ECO:0007669"/>
    <property type="project" value="TreeGrafter"/>
</dbReference>
<dbReference type="GO" id="GO:0000226">
    <property type="term" value="P:microtubule cytoskeleton organization"/>
    <property type="evidence" value="ECO:0007669"/>
    <property type="project" value="TreeGrafter"/>
</dbReference>
<evidence type="ECO:0000256" key="2">
    <source>
        <dbReference type="ARBA" id="ARBA00006118"/>
    </source>
</evidence>
<evidence type="ECO:0000256" key="5">
    <source>
        <dbReference type="ARBA" id="ARBA00022701"/>
    </source>
</evidence>
<keyword evidence="6" id="KW-0547">Nucleotide-binding</keyword>
<dbReference type="PANTHER" id="PTHR12241">
    <property type="entry name" value="TUBULIN POLYGLUTAMYLASE"/>
    <property type="match status" value="1"/>
</dbReference>
<comment type="subcellular location">
    <subcellularLocation>
        <location evidence="1">Cytoplasm</location>
        <location evidence="1">Cytoskeleton</location>
        <location evidence="1">Cilium basal body</location>
    </subcellularLocation>
</comment>
<dbReference type="PROSITE" id="PS51221">
    <property type="entry name" value="TTL"/>
    <property type="match status" value="1"/>
</dbReference>
<evidence type="ECO:0000256" key="8">
    <source>
        <dbReference type="ARBA" id="ARBA00023069"/>
    </source>
</evidence>
<protein>
    <submittedName>
        <fullName evidence="11">TTL-domain-containing protein</fullName>
    </submittedName>
</protein>
<proteinExistence type="inferred from homology"/>
<evidence type="ECO:0000256" key="6">
    <source>
        <dbReference type="ARBA" id="ARBA00022741"/>
    </source>
</evidence>
<keyword evidence="9" id="KW-0206">Cytoskeleton</keyword>
<reference evidence="11 12" key="1">
    <citation type="submission" date="2016-08" db="EMBL/GenBank/DDBJ databases">
        <title>A Parts List for Fungal Cellulosomes Revealed by Comparative Genomics.</title>
        <authorList>
            <consortium name="DOE Joint Genome Institute"/>
            <person name="Haitjema C.H."/>
            <person name="Gilmore S.P."/>
            <person name="Henske J.K."/>
            <person name="Solomon K.V."/>
            <person name="De Groot R."/>
            <person name="Kuo A."/>
            <person name="Mondo S.J."/>
            <person name="Salamov A.A."/>
            <person name="Labutti K."/>
            <person name="Zhao Z."/>
            <person name="Chiniquy J."/>
            <person name="Barry K."/>
            <person name="Brewer H.M."/>
            <person name="Purvine S.O."/>
            <person name="Wright A.T."/>
            <person name="Boxma B."/>
            <person name="Van Alen T."/>
            <person name="Hackstein J.H."/>
            <person name="Baker S.E."/>
            <person name="Grigoriev I.V."/>
            <person name="O'Malley M.A."/>
        </authorList>
    </citation>
    <scope>NUCLEOTIDE SEQUENCE [LARGE SCALE GENOMIC DNA]</scope>
    <source>
        <strain evidence="11 12">G1</strain>
    </source>
</reference>
<name>A0A1Y2E117_9FUNG</name>
<accession>A0A1Y2E117</accession>
<evidence type="ECO:0000313" key="11">
    <source>
        <dbReference type="EMBL" id="ORY64555.1"/>
    </source>
</evidence>
<dbReference type="GO" id="GO:0005524">
    <property type="term" value="F:ATP binding"/>
    <property type="evidence" value="ECO:0007669"/>
    <property type="project" value="UniProtKB-KW"/>
</dbReference>
<dbReference type="GO" id="GO:0070740">
    <property type="term" value="F:tubulin-glutamic acid ligase activity"/>
    <property type="evidence" value="ECO:0007669"/>
    <property type="project" value="TreeGrafter"/>
</dbReference>
<dbReference type="OrthoDB" id="2127950at2759"/>
<dbReference type="InterPro" id="IPR004344">
    <property type="entry name" value="TTL/TTLL_fam"/>
</dbReference>
<keyword evidence="5" id="KW-0493">Microtubule</keyword>
<evidence type="ECO:0000256" key="7">
    <source>
        <dbReference type="ARBA" id="ARBA00022840"/>
    </source>
</evidence>
<organism evidence="11 12">
    <name type="scientific">Neocallimastix californiae</name>
    <dbReference type="NCBI Taxonomy" id="1754190"/>
    <lineage>
        <taxon>Eukaryota</taxon>
        <taxon>Fungi</taxon>
        <taxon>Fungi incertae sedis</taxon>
        <taxon>Chytridiomycota</taxon>
        <taxon>Chytridiomycota incertae sedis</taxon>
        <taxon>Neocallimastigomycetes</taxon>
        <taxon>Neocallimastigales</taxon>
        <taxon>Neocallimastigaceae</taxon>
        <taxon>Neocallimastix</taxon>
    </lineage>
</organism>
<evidence type="ECO:0000256" key="9">
    <source>
        <dbReference type="ARBA" id="ARBA00023212"/>
    </source>
</evidence>
<keyword evidence="7" id="KW-0067">ATP-binding</keyword>
<evidence type="ECO:0000256" key="10">
    <source>
        <dbReference type="ARBA" id="ARBA00023273"/>
    </source>
</evidence>
<gene>
    <name evidence="11" type="ORF">LY90DRAFT_505102</name>
</gene>
<evidence type="ECO:0000256" key="4">
    <source>
        <dbReference type="ARBA" id="ARBA00022598"/>
    </source>
</evidence>
<comment type="caution">
    <text evidence="11">The sequence shown here is derived from an EMBL/GenBank/DDBJ whole genome shotgun (WGS) entry which is preliminary data.</text>
</comment>
<dbReference type="EMBL" id="MCOG01000054">
    <property type="protein sequence ID" value="ORY64555.1"/>
    <property type="molecule type" value="Genomic_DNA"/>
</dbReference>
<dbReference type="GO" id="GO:0005874">
    <property type="term" value="C:microtubule"/>
    <property type="evidence" value="ECO:0007669"/>
    <property type="project" value="UniProtKB-KW"/>
</dbReference>
<dbReference type="Gene3D" id="3.30.470.20">
    <property type="entry name" value="ATP-grasp fold, B domain"/>
    <property type="match status" value="1"/>
</dbReference>
<comment type="similarity">
    <text evidence="2">Belongs to the tubulin polyglutamylase family.</text>
</comment>
<dbReference type="STRING" id="1754190.A0A1Y2E117"/>
<dbReference type="AlphaFoldDB" id="A0A1Y2E117"/>
<keyword evidence="12" id="KW-1185">Reference proteome</keyword>
<keyword evidence="8" id="KW-0969">Cilium</keyword>